<sequence>MAAVASPSDQVADVLENLPLDSQTMTAEIPEATKKLSTSQYGSGDLATNTAKPLSRSMIPLHVHQNAYYSPNGYPSPAYYYGGYDGHGNGWNDYSSYVNLDAVEMSHGIYGNNETGMYNQGYGFTTFGAYPSTNCTVPTIGNDGQLYGTEQYQYPNPFYQAPTSTGSLYSPDSASASQLEFPTSAAADKVALTVGTTSGHPNNTVNTGSVNRSSGPRPFRPSNQNSSSISSVPYNRGGLPTGFPSFGYHGPRFGYDGFQSPMPWLDTSMLPNGPPGHAISTGFSSPLNSHRTRPMSGLGQASEGMNLMYPNNRMYGQYGYRAGSSFGSFGGNSWTNGHGWVVVDNKCKPKGRGYGNENIDGLSELNRGPRSKGFKNQTEFGPVPQAVPGQNMPLTENNKGDNVPHMPDKERYNREDFPENYPNAKFFVIKSYSEDDVHKSIKYGVWASTPNGNKKLDAAYHEAKEIPGGCLYFYYFLGQFVGLAEMVGAVDFNKTMEYWQQEKWIGCFPVKWHIVKDVANSSLRHITLENNENKPVTNSRDTQEVILEKGIQILKIFKGHRSKTSILDDFGFYAARERIMLEKRAKQKIQKQVFDRKPGNDLATNLEKLEMVGKESSEKSINSVLKEPVGAVAVELGKMNGEVKLLEENRSDAAVENSPNNNVRWGI</sequence>
<reference evidence="4 5" key="1">
    <citation type="journal article" date="2020" name="Mol. Plant">
        <title>The Chromosome-Based Rubber Tree Genome Provides New Insights into Spurge Genome Evolution and Rubber Biosynthesis.</title>
        <authorList>
            <person name="Liu J."/>
            <person name="Shi C."/>
            <person name="Shi C.C."/>
            <person name="Li W."/>
            <person name="Zhang Q.J."/>
            <person name="Zhang Y."/>
            <person name="Li K."/>
            <person name="Lu H.F."/>
            <person name="Shi C."/>
            <person name="Zhu S.T."/>
            <person name="Xiao Z.Y."/>
            <person name="Nan H."/>
            <person name="Yue Y."/>
            <person name="Zhu X.G."/>
            <person name="Wu Y."/>
            <person name="Hong X.N."/>
            <person name="Fan G.Y."/>
            <person name="Tong Y."/>
            <person name="Zhang D."/>
            <person name="Mao C.L."/>
            <person name="Liu Y.L."/>
            <person name="Hao S.J."/>
            <person name="Liu W.Q."/>
            <person name="Lv M.Q."/>
            <person name="Zhang H.B."/>
            <person name="Liu Y."/>
            <person name="Hu-Tang G.R."/>
            <person name="Wang J.P."/>
            <person name="Wang J.H."/>
            <person name="Sun Y.H."/>
            <person name="Ni S.B."/>
            <person name="Chen W.B."/>
            <person name="Zhang X.C."/>
            <person name="Jiao Y.N."/>
            <person name="Eichler E.E."/>
            <person name="Li G.H."/>
            <person name="Liu X."/>
            <person name="Gao L.Z."/>
        </authorList>
    </citation>
    <scope>NUCLEOTIDE SEQUENCE [LARGE SCALE GENOMIC DNA]</scope>
    <source>
        <strain evidence="5">cv. GT1</strain>
        <tissue evidence="4">Leaf</tissue>
    </source>
</reference>
<dbReference type="AlphaFoldDB" id="A0A6A6KIG4"/>
<dbReference type="Proteomes" id="UP000467840">
    <property type="component" value="Chromosome 8"/>
</dbReference>
<comment type="similarity">
    <text evidence="1">Belongs to the YTHDF family.</text>
</comment>
<feature type="region of interest" description="Disordered" evidence="2">
    <location>
        <begin position="379"/>
        <end position="405"/>
    </location>
</feature>
<feature type="compositionally biased region" description="Low complexity" evidence="2">
    <location>
        <begin position="222"/>
        <end position="231"/>
    </location>
</feature>
<evidence type="ECO:0000259" key="3">
    <source>
        <dbReference type="PROSITE" id="PS50882"/>
    </source>
</evidence>
<feature type="domain" description="YTH" evidence="3">
    <location>
        <begin position="424"/>
        <end position="557"/>
    </location>
</feature>
<name>A0A6A6KIG4_HEVBR</name>
<dbReference type="CDD" id="cd21134">
    <property type="entry name" value="YTH"/>
    <property type="match status" value="1"/>
</dbReference>
<dbReference type="GO" id="GO:0061157">
    <property type="term" value="P:mRNA destabilization"/>
    <property type="evidence" value="ECO:0007669"/>
    <property type="project" value="TreeGrafter"/>
</dbReference>
<dbReference type="Gene3D" id="3.10.590.10">
    <property type="entry name" value="ph1033 like domains"/>
    <property type="match status" value="1"/>
</dbReference>
<dbReference type="PROSITE" id="PS50882">
    <property type="entry name" value="YTH"/>
    <property type="match status" value="1"/>
</dbReference>
<organism evidence="4 5">
    <name type="scientific">Hevea brasiliensis</name>
    <name type="common">Para rubber tree</name>
    <name type="synonym">Siphonia brasiliensis</name>
    <dbReference type="NCBI Taxonomy" id="3981"/>
    <lineage>
        <taxon>Eukaryota</taxon>
        <taxon>Viridiplantae</taxon>
        <taxon>Streptophyta</taxon>
        <taxon>Embryophyta</taxon>
        <taxon>Tracheophyta</taxon>
        <taxon>Spermatophyta</taxon>
        <taxon>Magnoliopsida</taxon>
        <taxon>eudicotyledons</taxon>
        <taxon>Gunneridae</taxon>
        <taxon>Pentapetalae</taxon>
        <taxon>rosids</taxon>
        <taxon>fabids</taxon>
        <taxon>Malpighiales</taxon>
        <taxon>Euphorbiaceae</taxon>
        <taxon>Crotonoideae</taxon>
        <taxon>Micrandreae</taxon>
        <taxon>Hevea</taxon>
    </lineage>
</organism>
<dbReference type="GO" id="GO:0005737">
    <property type="term" value="C:cytoplasm"/>
    <property type="evidence" value="ECO:0007669"/>
    <property type="project" value="TreeGrafter"/>
</dbReference>
<evidence type="ECO:0000256" key="1">
    <source>
        <dbReference type="RuleBase" id="RU369095"/>
    </source>
</evidence>
<dbReference type="GO" id="GO:0003729">
    <property type="term" value="F:mRNA binding"/>
    <property type="evidence" value="ECO:0007669"/>
    <property type="project" value="UniProtKB-UniRule"/>
</dbReference>
<evidence type="ECO:0000313" key="4">
    <source>
        <dbReference type="EMBL" id="KAF2288224.1"/>
    </source>
</evidence>
<dbReference type="Pfam" id="PF04146">
    <property type="entry name" value="YTH"/>
    <property type="match status" value="1"/>
</dbReference>
<dbReference type="InterPro" id="IPR007275">
    <property type="entry name" value="YTH_domain"/>
</dbReference>
<dbReference type="PANTHER" id="PTHR12357">
    <property type="entry name" value="YTH YT521-B HOMOLOGY DOMAIN-CONTAINING"/>
    <property type="match status" value="1"/>
</dbReference>
<dbReference type="PANTHER" id="PTHR12357:SF82">
    <property type="entry name" value="YTH DOMAIN-CONTAINING FAMILY PROTEIN"/>
    <property type="match status" value="1"/>
</dbReference>
<dbReference type="EMBL" id="JAAGAX010000016">
    <property type="protein sequence ID" value="KAF2288224.1"/>
    <property type="molecule type" value="Genomic_DNA"/>
</dbReference>
<keyword evidence="1" id="KW-0694">RNA-binding</keyword>
<dbReference type="InterPro" id="IPR045168">
    <property type="entry name" value="YTH_prot"/>
</dbReference>
<comment type="caution">
    <text evidence="4">The sequence shown here is derived from an EMBL/GenBank/DDBJ whole genome shotgun (WGS) entry which is preliminary data.</text>
</comment>
<evidence type="ECO:0000313" key="5">
    <source>
        <dbReference type="Proteomes" id="UP000467840"/>
    </source>
</evidence>
<gene>
    <name evidence="4" type="ORF">GH714_005168</name>
</gene>
<keyword evidence="5" id="KW-1185">Reference proteome</keyword>
<accession>A0A6A6KIG4</accession>
<dbReference type="GO" id="GO:1990247">
    <property type="term" value="F:N6-methyladenosine-containing RNA reader activity"/>
    <property type="evidence" value="ECO:0007669"/>
    <property type="project" value="UniProtKB-UniRule"/>
</dbReference>
<protein>
    <recommendedName>
        <fullName evidence="1">YTH domain-containing family protein</fullName>
    </recommendedName>
</protein>
<feature type="region of interest" description="Disordered" evidence="2">
    <location>
        <begin position="194"/>
        <end position="234"/>
    </location>
</feature>
<feature type="compositionally biased region" description="Polar residues" evidence="2">
    <location>
        <begin position="194"/>
        <end position="214"/>
    </location>
</feature>
<proteinExistence type="inferred from homology"/>
<evidence type="ECO:0000256" key="2">
    <source>
        <dbReference type="SAM" id="MobiDB-lite"/>
    </source>
</evidence>
<comment type="function">
    <text evidence="1">Specifically recognizes and binds N6-methyladenosine (m6A)-containing RNAs, and regulates mRNA stability. M6A is a modification present at internal sites of mRNAs and some non-coding RNAs and plays a role in mRNA stability and processing.</text>
</comment>